<dbReference type="SUPFAM" id="SSF51971">
    <property type="entry name" value="Nucleotide-binding domain"/>
    <property type="match status" value="1"/>
</dbReference>
<evidence type="ECO:0000256" key="10">
    <source>
        <dbReference type="ARBA" id="ARBA00022982"/>
    </source>
</evidence>
<evidence type="ECO:0000256" key="7">
    <source>
        <dbReference type="ARBA" id="ARBA00022630"/>
    </source>
</evidence>
<evidence type="ECO:0000256" key="14">
    <source>
        <dbReference type="PIRSR" id="PIRSR000362-1"/>
    </source>
</evidence>
<feature type="binding site" evidence="15">
    <location>
        <begin position="166"/>
        <end position="169"/>
    </location>
    <ligand>
        <name>NADP(+)</name>
        <dbReference type="ChEBI" id="CHEBI:58349"/>
    </ligand>
</feature>
<dbReference type="EC" id="1.18.1.6" evidence="4 13"/>
<evidence type="ECO:0000256" key="8">
    <source>
        <dbReference type="ARBA" id="ARBA00022827"/>
    </source>
</evidence>
<comment type="cofactor">
    <cofactor evidence="1 13 14">
        <name>FAD</name>
        <dbReference type="ChEBI" id="CHEBI:57692"/>
    </cofactor>
</comment>
<feature type="binding site" evidence="15">
    <location>
        <begin position="210"/>
        <end position="211"/>
    </location>
    <ligand>
        <name>NADP(+)</name>
        <dbReference type="ChEBI" id="CHEBI:58349"/>
    </ligand>
</feature>
<comment type="subcellular location">
    <subcellularLocation>
        <location evidence="13">Mitochondrion</location>
    </subcellularLocation>
</comment>
<dbReference type="Pfam" id="PF07992">
    <property type="entry name" value="Pyr_redox_2"/>
    <property type="match status" value="1"/>
</dbReference>
<keyword evidence="10" id="KW-0249">Electron transport</keyword>
<dbReference type="AlphaFoldDB" id="A0AAW1UJU8"/>
<evidence type="ECO:0000256" key="13">
    <source>
        <dbReference type="PIRNR" id="PIRNR000362"/>
    </source>
</evidence>
<dbReference type="PRINTS" id="PR00419">
    <property type="entry name" value="ADXRDTASE"/>
</dbReference>
<comment type="similarity">
    <text evidence="3 13">Belongs to the ferredoxin--NADP reductase type 1 family.</text>
</comment>
<feature type="binding site" evidence="14">
    <location>
        <position position="51"/>
    </location>
    <ligand>
        <name>FAD</name>
        <dbReference type="ChEBI" id="CHEBI:57692"/>
    </ligand>
</feature>
<dbReference type="PANTHER" id="PTHR48467">
    <property type="entry name" value="GLUTAMATE SYNTHASE 1 [NADH], CHLOROPLASTIC-LIKE"/>
    <property type="match status" value="1"/>
</dbReference>
<sequence>MKTCINFLRRSFSGVTSSIPKISIVGAGPAGFYTAQYLLKKLCRCEIDIFEKLPVPFGLVRFGVAPDHPEVKNVENSFTKVAEHSSIRFLGNVSLGRDISLEELRNAYHIVILAYGAEENRNLNIPGENLKNVLSARRIVGWYNGVPSDRDIPINLNGEKVAIFGQGNVAIDVARILLTPVDELKKTDITEHSLDVLSKSNVKTIYLIGRRGPLQAAFTIKELREILKLKYCQTEWNFQDFNGLQDVVNNLPRPRKRLTELMLKSAFEISRNSETKFKPLFLRTPIKFIGDSSVRAVELGITKLEGEDILHQKAVLTGSQEILDCHMGVVSIGYKSKPPDSDIAFDDALGVVKNKFGKIDKGLYATGWLATGAVGVLLNTMNNSFFLAESVLKDIEKDSIANESRPGYRYVEKILNKRNVQIVTWKDWMNINSYEIQEGLKRGKPREKVVDIAKMLKMVA</sequence>
<evidence type="ECO:0000256" key="15">
    <source>
        <dbReference type="PIRSR" id="PIRSR000362-2"/>
    </source>
</evidence>
<keyword evidence="9 13" id="KW-0521">NADP</keyword>
<feature type="binding site" evidence="14">
    <location>
        <position position="30"/>
    </location>
    <ligand>
        <name>FAD</name>
        <dbReference type="ChEBI" id="CHEBI:57692"/>
    </ligand>
</feature>
<dbReference type="GO" id="GO:0005739">
    <property type="term" value="C:mitochondrion"/>
    <property type="evidence" value="ECO:0007669"/>
    <property type="project" value="UniProtKB-SubCell"/>
</dbReference>
<keyword evidence="6" id="KW-0813">Transport</keyword>
<evidence type="ECO:0000259" key="16">
    <source>
        <dbReference type="Pfam" id="PF07992"/>
    </source>
</evidence>
<evidence type="ECO:0000256" key="11">
    <source>
        <dbReference type="ARBA" id="ARBA00023002"/>
    </source>
</evidence>
<dbReference type="InterPro" id="IPR023753">
    <property type="entry name" value="FAD/NAD-binding_dom"/>
</dbReference>
<dbReference type="PIRSF" id="PIRSF000362">
    <property type="entry name" value="FNR"/>
    <property type="match status" value="1"/>
</dbReference>
<dbReference type="Proteomes" id="UP001431783">
    <property type="component" value="Unassembled WGS sequence"/>
</dbReference>
<evidence type="ECO:0000256" key="3">
    <source>
        <dbReference type="ARBA" id="ARBA00008312"/>
    </source>
</evidence>
<evidence type="ECO:0000256" key="9">
    <source>
        <dbReference type="ARBA" id="ARBA00022857"/>
    </source>
</evidence>
<evidence type="ECO:0000256" key="1">
    <source>
        <dbReference type="ARBA" id="ARBA00001974"/>
    </source>
</evidence>
<dbReference type="GO" id="GO:0016491">
    <property type="term" value="F:oxidoreductase activity"/>
    <property type="evidence" value="ECO:0007669"/>
    <property type="project" value="UniProtKB-KW"/>
</dbReference>
<evidence type="ECO:0000313" key="18">
    <source>
        <dbReference type="Proteomes" id="UP001431783"/>
    </source>
</evidence>
<comment type="caution">
    <text evidence="17">The sequence shown here is derived from an EMBL/GenBank/DDBJ whole genome shotgun (WGS) entry which is preliminary data.</text>
</comment>
<feature type="domain" description="FAD/NAD(P)-binding" evidence="16">
    <location>
        <begin position="21"/>
        <end position="177"/>
    </location>
</feature>
<dbReference type="EMBL" id="JARQZJ010000064">
    <property type="protein sequence ID" value="KAK9880340.1"/>
    <property type="molecule type" value="Genomic_DNA"/>
</dbReference>
<evidence type="ECO:0000256" key="5">
    <source>
        <dbReference type="ARBA" id="ARBA00016287"/>
    </source>
</evidence>
<gene>
    <name evidence="17" type="ORF">WA026_010225</name>
</gene>
<keyword evidence="8 13" id="KW-0274">FAD</keyword>
<feature type="binding site" evidence="15">
    <location>
        <position position="222"/>
    </location>
    <ligand>
        <name>NADP(+)</name>
        <dbReference type="ChEBI" id="CHEBI:58349"/>
    </ligand>
</feature>
<comment type="pathway">
    <text evidence="2">Steroid metabolism; cholesterol metabolism.</text>
</comment>
<comment type="catalytic activity">
    <reaction evidence="12 13">
        <text>2 reduced [adrenodoxin] + NADP(+) + H(+) = 2 oxidized [adrenodoxin] + NADPH</text>
        <dbReference type="Rhea" id="RHEA:42312"/>
        <dbReference type="Rhea" id="RHEA-COMP:9998"/>
        <dbReference type="Rhea" id="RHEA-COMP:9999"/>
        <dbReference type="ChEBI" id="CHEBI:15378"/>
        <dbReference type="ChEBI" id="CHEBI:33737"/>
        <dbReference type="ChEBI" id="CHEBI:33738"/>
        <dbReference type="ChEBI" id="CHEBI:57783"/>
        <dbReference type="ChEBI" id="CHEBI:58349"/>
        <dbReference type="EC" id="1.18.1.6"/>
    </reaction>
</comment>
<organism evidence="17 18">
    <name type="scientific">Henosepilachna vigintioctopunctata</name>
    <dbReference type="NCBI Taxonomy" id="420089"/>
    <lineage>
        <taxon>Eukaryota</taxon>
        <taxon>Metazoa</taxon>
        <taxon>Ecdysozoa</taxon>
        <taxon>Arthropoda</taxon>
        <taxon>Hexapoda</taxon>
        <taxon>Insecta</taxon>
        <taxon>Pterygota</taxon>
        <taxon>Neoptera</taxon>
        <taxon>Endopterygota</taxon>
        <taxon>Coleoptera</taxon>
        <taxon>Polyphaga</taxon>
        <taxon>Cucujiformia</taxon>
        <taxon>Coccinelloidea</taxon>
        <taxon>Coccinellidae</taxon>
        <taxon>Epilachninae</taxon>
        <taxon>Epilachnini</taxon>
        <taxon>Henosepilachna</taxon>
    </lineage>
</organism>
<accession>A0AAW1UJU8</accession>
<dbReference type="InterPro" id="IPR036188">
    <property type="entry name" value="FAD/NAD-bd_sf"/>
</dbReference>
<feature type="binding site" evidence="14">
    <location>
        <position position="95"/>
    </location>
    <ligand>
        <name>FAD</name>
        <dbReference type="ChEBI" id="CHEBI:57692"/>
    </ligand>
</feature>
<proteinExistence type="inferred from homology"/>
<reference evidence="17 18" key="1">
    <citation type="submission" date="2023-03" db="EMBL/GenBank/DDBJ databases">
        <title>Genome insight into feeding habits of ladybird beetles.</title>
        <authorList>
            <person name="Li H.-S."/>
            <person name="Huang Y.-H."/>
            <person name="Pang H."/>
        </authorList>
    </citation>
    <scope>NUCLEOTIDE SEQUENCE [LARGE SCALE GENOMIC DNA]</scope>
    <source>
        <strain evidence="17">SYSU_2023b</strain>
        <tissue evidence="17">Whole body</tissue>
    </source>
</reference>
<keyword evidence="11 13" id="KW-0560">Oxidoreductase</keyword>
<evidence type="ECO:0000256" key="12">
    <source>
        <dbReference type="ARBA" id="ARBA00048933"/>
    </source>
</evidence>
<dbReference type="InterPro" id="IPR055275">
    <property type="entry name" value="Ferredox_Rdtase"/>
</dbReference>
<evidence type="ECO:0000256" key="4">
    <source>
        <dbReference type="ARBA" id="ARBA00013219"/>
    </source>
</evidence>
<evidence type="ECO:0000313" key="17">
    <source>
        <dbReference type="EMBL" id="KAK9880340.1"/>
    </source>
</evidence>
<evidence type="ECO:0000256" key="6">
    <source>
        <dbReference type="ARBA" id="ARBA00022448"/>
    </source>
</evidence>
<name>A0AAW1UJU8_9CUCU</name>
<dbReference type="Gene3D" id="3.50.50.60">
    <property type="entry name" value="FAD/NAD(P)-binding domain"/>
    <property type="match status" value="1"/>
</dbReference>
<dbReference type="PANTHER" id="PTHR48467:SF1">
    <property type="entry name" value="GLUTAMATE SYNTHASE 1 [NADH], CHLOROPLASTIC-LIKE"/>
    <property type="match status" value="1"/>
</dbReference>
<feature type="binding site" evidence="15">
    <location>
        <position position="375"/>
    </location>
    <ligand>
        <name>NADP(+)</name>
        <dbReference type="ChEBI" id="CHEBI:58349"/>
    </ligand>
</feature>
<feature type="binding site" evidence="14">
    <location>
        <position position="59"/>
    </location>
    <ligand>
        <name>FAD</name>
        <dbReference type="ChEBI" id="CHEBI:57692"/>
    </ligand>
</feature>
<protein>
    <recommendedName>
        <fullName evidence="5 13">NADPH:adrenodoxin oxidoreductase, mitochondrial</fullName>
        <ecNumber evidence="4 13">1.18.1.6</ecNumber>
    </recommendedName>
</protein>
<dbReference type="FunFam" id="3.50.50.60:FF:000229">
    <property type="entry name" value="NADPH:adrenodoxin oxidoreductase, mitochondrial"/>
    <property type="match status" value="1"/>
</dbReference>
<keyword evidence="7 13" id="KW-0285">Flavoprotein</keyword>
<feature type="binding site" evidence="14">
    <location>
        <position position="368"/>
    </location>
    <ligand>
        <name>FAD</name>
        <dbReference type="ChEBI" id="CHEBI:57692"/>
    </ligand>
</feature>
<keyword evidence="18" id="KW-1185">Reference proteome</keyword>
<evidence type="ECO:0000256" key="2">
    <source>
        <dbReference type="ARBA" id="ARBA00004731"/>
    </source>
</evidence>
<dbReference type="Gene3D" id="3.40.50.720">
    <property type="entry name" value="NAD(P)-binding Rossmann-like Domain"/>
    <property type="match status" value="1"/>
</dbReference>
<dbReference type="InterPro" id="IPR021163">
    <property type="entry name" value="Ferredox_Rdtase_adrenod"/>
</dbReference>
<keyword evidence="13" id="KW-0496">Mitochondrion</keyword>